<evidence type="ECO:0000313" key="1">
    <source>
        <dbReference type="EMBL" id="TDL19839.1"/>
    </source>
</evidence>
<dbReference type="VEuPathDB" id="FungiDB:BD410DRAFT_791728"/>
<dbReference type="AlphaFoldDB" id="A0A4Y7PZ00"/>
<proteinExistence type="predicted"/>
<sequence length="456" mass="51267">MSTCPNDSSSAIQKLAPELLSEIFLLCLPESELWSMRNASQAPLLLGRVCSRWRTIAHSSAALWSHFSVGDFSCDMQKSDYAKDIEALQICMERSWSHPISVTIILEFQKKPTDGCGAPLEKLLLAIISQSSRWRSVIAMIPWVYGDEIAAAFCTKNVSKLEYFKLLVWGSSPPNTGRMSRHRFTLTNAPRLTHLELSADINIDFHGTSHRIKLLEFHHGYNVKTDLGDLITCLIQCPHLTTLFYRLSQSSHTTEFPAILNLTHLRSLRLYFYIGADPNILFDHILVPKLSVLELEHAMPSGDWPSLLNMLKRCRPPLTSLTLNGIHIREQALLECLSLTPELRILRIYHTECTDVTMAAFTFGDCTDNTSANLCPRLRWLQFGIASHFSEAAMKRMVLSRWRVQGLESPVPSLPVKIVGVSYTSLTDEILSDPAILKCMDEGLRLCVAIRVAAAD</sequence>
<dbReference type="Proteomes" id="UP000294933">
    <property type="component" value="Unassembled WGS sequence"/>
</dbReference>
<gene>
    <name evidence="1" type="ORF">BD410DRAFT_791728</name>
</gene>
<dbReference type="Gene3D" id="3.80.10.10">
    <property type="entry name" value="Ribonuclease Inhibitor"/>
    <property type="match status" value="1"/>
</dbReference>
<protein>
    <submittedName>
        <fullName evidence="1">Uncharacterized protein</fullName>
    </submittedName>
</protein>
<dbReference type="EMBL" id="ML170193">
    <property type="protein sequence ID" value="TDL19839.1"/>
    <property type="molecule type" value="Genomic_DNA"/>
</dbReference>
<reference evidence="1 2" key="1">
    <citation type="submission" date="2018-06" db="EMBL/GenBank/DDBJ databases">
        <title>A transcriptomic atlas of mushroom development highlights an independent origin of complex multicellularity.</title>
        <authorList>
            <consortium name="DOE Joint Genome Institute"/>
            <person name="Krizsan K."/>
            <person name="Almasi E."/>
            <person name="Merenyi Z."/>
            <person name="Sahu N."/>
            <person name="Viragh M."/>
            <person name="Koszo T."/>
            <person name="Mondo S."/>
            <person name="Kiss B."/>
            <person name="Balint B."/>
            <person name="Kues U."/>
            <person name="Barry K."/>
            <person name="Hegedus J.C."/>
            <person name="Henrissat B."/>
            <person name="Johnson J."/>
            <person name="Lipzen A."/>
            <person name="Ohm R."/>
            <person name="Nagy I."/>
            <person name="Pangilinan J."/>
            <person name="Yan J."/>
            <person name="Xiong Y."/>
            <person name="Grigoriev I.V."/>
            <person name="Hibbett D.S."/>
            <person name="Nagy L.G."/>
        </authorList>
    </citation>
    <scope>NUCLEOTIDE SEQUENCE [LARGE SCALE GENOMIC DNA]</scope>
    <source>
        <strain evidence="1 2">SZMC22713</strain>
    </source>
</reference>
<evidence type="ECO:0000313" key="2">
    <source>
        <dbReference type="Proteomes" id="UP000294933"/>
    </source>
</evidence>
<dbReference type="Gene3D" id="1.20.1280.50">
    <property type="match status" value="1"/>
</dbReference>
<accession>A0A4Y7PZ00</accession>
<dbReference type="OrthoDB" id="3139566at2759"/>
<name>A0A4Y7PZ00_9AGAM</name>
<keyword evidence="2" id="KW-1185">Reference proteome</keyword>
<dbReference type="InterPro" id="IPR032675">
    <property type="entry name" value="LRR_dom_sf"/>
</dbReference>
<dbReference type="SUPFAM" id="SSF52047">
    <property type="entry name" value="RNI-like"/>
    <property type="match status" value="1"/>
</dbReference>
<organism evidence="1 2">
    <name type="scientific">Rickenella mellea</name>
    <dbReference type="NCBI Taxonomy" id="50990"/>
    <lineage>
        <taxon>Eukaryota</taxon>
        <taxon>Fungi</taxon>
        <taxon>Dikarya</taxon>
        <taxon>Basidiomycota</taxon>
        <taxon>Agaricomycotina</taxon>
        <taxon>Agaricomycetes</taxon>
        <taxon>Hymenochaetales</taxon>
        <taxon>Rickenellaceae</taxon>
        <taxon>Rickenella</taxon>
    </lineage>
</organism>